<organism evidence="1 2">
    <name type="scientific">Brachionus plicatilis</name>
    <name type="common">Marine rotifer</name>
    <name type="synonym">Brachionus muelleri</name>
    <dbReference type="NCBI Taxonomy" id="10195"/>
    <lineage>
        <taxon>Eukaryota</taxon>
        <taxon>Metazoa</taxon>
        <taxon>Spiralia</taxon>
        <taxon>Gnathifera</taxon>
        <taxon>Rotifera</taxon>
        <taxon>Eurotatoria</taxon>
        <taxon>Monogononta</taxon>
        <taxon>Pseudotrocha</taxon>
        <taxon>Ploima</taxon>
        <taxon>Brachionidae</taxon>
        <taxon>Brachionus</taxon>
    </lineage>
</organism>
<gene>
    <name evidence="1" type="ORF">BpHYR1_045452</name>
</gene>
<keyword evidence="2" id="KW-1185">Reference proteome</keyword>
<protein>
    <submittedName>
        <fullName evidence="1">Uncharacterized protein</fullName>
    </submittedName>
</protein>
<sequence>MGKLLALELSFIAANIVSNPIRYFLQSTMHSNIKTLRRSGQKTRREISNDILIRSNEVKKSRIINSEKTILKVLRYAFRPYTINHRRDCE</sequence>
<dbReference type="Proteomes" id="UP000276133">
    <property type="component" value="Unassembled WGS sequence"/>
</dbReference>
<name>A0A3M7T4J3_BRAPC</name>
<comment type="caution">
    <text evidence="1">The sequence shown here is derived from an EMBL/GenBank/DDBJ whole genome shotgun (WGS) entry which is preliminary data.</text>
</comment>
<evidence type="ECO:0000313" key="2">
    <source>
        <dbReference type="Proteomes" id="UP000276133"/>
    </source>
</evidence>
<dbReference type="AlphaFoldDB" id="A0A3M7T4J3"/>
<dbReference type="EMBL" id="REGN01000304">
    <property type="protein sequence ID" value="RNA42875.1"/>
    <property type="molecule type" value="Genomic_DNA"/>
</dbReference>
<evidence type="ECO:0000313" key="1">
    <source>
        <dbReference type="EMBL" id="RNA42875.1"/>
    </source>
</evidence>
<accession>A0A3M7T4J3</accession>
<reference evidence="1 2" key="1">
    <citation type="journal article" date="2018" name="Sci. Rep.">
        <title>Genomic signatures of local adaptation to the degree of environmental predictability in rotifers.</title>
        <authorList>
            <person name="Franch-Gras L."/>
            <person name="Hahn C."/>
            <person name="Garcia-Roger E.M."/>
            <person name="Carmona M.J."/>
            <person name="Serra M."/>
            <person name="Gomez A."/>
        </authorList>
    </citation>
    <scope>NUCLEOTIDE SEQUENCE [LARGE SCALE GENOMIC DNA]</scope>
    <source>
        <strain evidence="1">HYR1</strain>
    </source>
</reference>
<proteinExistence type="predicted"/>